<dbReference type="EMBL" id="BONJ01000030">
    <property type="protein sequence ID" value="GIG17155.1"/>
    <property type="molecule type" value="Genomic_DNA"/>
</dbReference>
<evidence type="ECO:0008006" key="3">
    <source>
        <dbReference type="Google" id="ProtNLM"/>
    </source>
</evidence>
<dbReference type="Gene3D" id="1.10.287.1060">
    <property type="entry name" value="ESAT-6-like"/>
    <property type="match status" value="1"/>
</dbReference>
<sequence length="88" mass="9602">MSLTGMDIQAVRHLAKMLGTKADEIEAIANSLTHQLGSVEWRGADADRFRSEWNSGHRSQLLNVASALRDTSSVATRNANEQEQAAAH</sequence>
<dbReference type="RefSeq" id="WP_166380855.1">
    <property type="nucleotide sequence ID" value="NZ_BAAATT010000030.1"/>
</dbReference>
<dbReference type="SUPFAM" id="SSF140453">
    <property type="entry name" value="EsxAB dimer-like"/>
    <property type="match status" value="1"/>
</dbReference>
<comment type="caution">
    <text evidence="1">The sequence shown here is derived from an EMBL/GenBank/DDBJ whole genome shotgun (WGS) entry which is preliminary data.</text>
</comment>
<evidence type="ECO:0000313" key="2">
    <source>
        <dbReference type="Proteomes" id="UP000660339"/>
    </source>
</evidence>
<dbReference type="Proteomes" id="UP000660339">
    <property type="component" value="Unassembled WGS sequence"/>
</dbReference>
<organism evidence="1 2">
    <name type="scientific">Catellatospora methionotrophica</name>
    <dbReference type="NCBI Taxonomy" id="121620"/>
    <lineage>
        <taxon>Bacteria</taxon>
        <taxon>Bacillati</taxon>
        <taxon>Actinomycetota</taxon>
        <taxon>Actinomycetes</taxon>
        <taxon>Micromonosporales</taxon>
        <taxon>Micromonosporaceae</taxon>
        <taxon>Catellatospora</taxon>
    </lineage>
</organism>
<dbReference type="InterPro" id="IPR036689">
    <property type="entry name" value="ESAT-6-like_sf"/>
</dbReference>
<evidence type="ECO:0000313" key="1">
    <source>
        <dbReference type="EMBL" id="GIG17155.1"/>
    </source>
</evidence>
<gene>
    <name evidence="1" type="ORF">Cme02nite_54870</name>
</gene>
<protein>
    <recommendedName>
        <fullName evidence="3">WXG100 family type VII secretion target</fullName>
    </recommendedName>
</protein>
<keyword evidence="2" id="KW-1185">Reference proteome</keyword>
<proteinExistence type="predicted"/>
<accession>A0A8J3LMA5</accession>
<name>A0A8J3LMA5_9ACTN</name>
<reference evidence="1" key="1">
    <citation type="submission" date="2021-01" db="EMBL/GenBank/DDBJ databases">
        <title>Whole genome shotgun sequence of Catellatospora methionotrophica NBRC 14553.</title>
        <authorList>
            <person name="Komaki H."/>
            <person name="Tamura T."/>
        </authorList>
    </citation>
    <scope>NUCLEOTIDE SEQUENCE</scope>
    <source>
        <strain evidence="1">NBRC 14553</strain>
    </source>
</reference>
<dbReference type="AlphaFoldDB" id="A0A8J3LMA5"/>